<evidence type="ECO:0000259" key="1">
    <source>
        <dbReference type="Pfam" id="PF14065"/>
    </source>
</evidence>
<proteinExistence type="predicted"/>
<evidence type="ECO:0000313" key="2">
    <source>
        <dbReference type="EMBL" id="SDF43772.1"/>
    </source>
</evidence>
<dbReference type="RefSeq" id="WP_089963370.1">
    <property type="nucleotide sequence ID" value="NZ_FNAV01000021.1"/>
</dbReference>
<dbReference type="STRING" id="282683.SAMN04488105_12140"/>
<dbReference type="Pfam" id="PF14065">
    <property type="entry name" value="Pvc16_N"/>
    <property type="match status" value="1"/>
</dbReference>
<dbReference type="InterPro" id="IPR025351">
    <property type="entry name" value="Pvc16_N"/>
</dbReference>
<evidence type="ECO:0000313" key="3">
    <source>
        <dbReference type="Proteomes" id="UP000198994"/>
    </source>
</evidence>
<keyword evidence="3" id="KW-1185">Reference proteome</keyword>
<name>A0A1G7L2K7_9RHOB</name>
<gene>
    <name evidence="2" type="ORF">SAMN04488105_12140</name>
</gene>
<dbReference type="AlphaFoldDB" id="A0A1G7L2K7"/>
<dbReference type="OrthoDB" id="527247at2"/>
<dbReference type="EMBL" id="FNAV01000021">
    <property type="protein sequence ID" value="SDF43772.1"/>
    <property type="molecule type" value="Genomic_DNA"/>
</dbReference>
<protein>
    <recommendedName>
        <fullName evidence="1">Pvc16 N-terminal domain-containing protein</fullName>
    </recommendedName>
</protein>
<reference evidence="3" key="1">
    <citation type="submission" date="2016-10" db="EMBL/GenBank/DDBJ databases">
        <authorList>
            <person name="Varghese N."/>
            <person name="Submissions S."/>
        </authorList>
    </citation>
    <scope>NUCLEOTIDE SEQUENCE [LARGE SCALE GENOMIC DNA]</scope>
    <source>
        <strain evidence="3">DSM 10146</strain>
    </source>
</reference>
<dbReference type="Proteomes" id="UP000198994">
    <property type="component" value="Unassembled WGS sequence"/>
</dbReference>
<feature type="domain" description="Pvc16 N-terminal" evidence="1">
    <location>
        <begin position="11"/>
        <end position="199"/>
    </location>
</feature>
<sequence length="439" mass="47291">MASYQVIAAATRSIRTLLRDRMATGVGVTVAPPDQTVTGFDGARVNLYLIQVLENASLKNDHGPHRGPPGSYGRPPLSLNLRYMLTSHSDSEVMPESDLTAQEILGDALHVLHMFGARMHELIQENLVPPALNEPILDPLLTQEPERFKLTLYPASLEDVTKIWSALSEENFRRSVILEGTVVQIDVTEPVRVAPPVTERRIFATLARRPTIERVFVTPPPGQPEAEMRVAVGEEITIVARDAAAARIFVQFGDLPPLRVVPAPDGRIRVRVPDAVLDVDFDPPLSQPILPAQQLQPGTLQIRLIAELTVEGVAGAQGRGTRIEETRRVPSNIAVMQLVPQITAVTPGNGDAGTVLTVTGTRLWHPGAHEAQVVLGDAGIEINRPPPSPLLPPAPGSVQVPVADAGLPAQAGGDPGYRVAVLVDGVRSRDDGFTFHLDP</sequence>
<organism evidence="2 3">
    <name type="scientific">Salipiger thiooxidans</name>
    <dbReference type="NCBI Taxonomy" id="282683"/>
    <lineage>
        <taxon>Bacteria</taxon>
        <taxon>Pseudomonadati</taxon>
        <taxon>Pseudomonadota</taxon>
        <taxon>Alphaproteobacteria</taxon>
        <taxon>Rhodobacterales</taxon>
        <taxon>Roseobacteraceae</taxon>
        <taxon>Salipiger</taxon>
    </lineage>
</organism>
<accession>A0A1G7L2K7</accession>